<evidence type="ECO:0000256" key="4">
    <source>
        <dbReference type="SAM" id="Phobius"/>
    </source>
</evidence>
<accession>A0A8H4EZT9</accession>
<feature type="active site" description="Nucleophile" evidence="3">
    <location>
        <position position="302"/>
    </location>
</feature>
<dbReference type="PIRSF" id="PIRSF018153">
    <property type="entry name" value="Glyco_trans_15"/>
    <property type="match status" value="1"/>
</dbReference>
<dbReference type="GO" id="GO:0016020">
    <property type="term" value="C:membrane"/>
    <property type="evidence" value="ECO:0007669"/>
    <property type="project" value="InterPro"/>
</dbReference>
<gene>
    <name evidence="5" type="ORF">FB192DRAFT_1382137</name>
</gene>
<dbReference type="GO" id="GO:0005794">
    <property type="term" value="C:Golgi apparatus"/>
    <property type="evidence" value="ECO:0007669"/>
    <property type="project" value="TreeGrafter"/>
</dbReference>
<keyword evidence="4" id="KW-0472">Membrane</keyword>
<proteinExistence type="inferred from homology"/>
<dbReference type="GO" id="GO:0006487">
    <property type="term" value="P:protein N-linked glycosylation"/>
    <property type="evidence" value="ECO:0007669"/>
    <property type="project" value="TreeGrafter"/>
</dbReference>
<name>A0A8H4EZT9_MUCCL</name>
<dbReference type="PANTHER" id="PTHR31121:SF6">
    <property type="entry name" value="ALPHA-1,2 MANNOSYLTRANSFERASE KTR1"/>
    <property type="match status" value="1"/>
</dbReference>
<keyword evidence="4" id="KW-0812">Transmembrane</keyword>
<comment type="caution">
    <text evidence="5">The sequence shown here is derived from an EMBL/GenBank/DDBJ whole genome shotgun (WGS) entry which is preliminary data.</text>
</comment>
<dbReference type="GO" id="GO:0000026">
    <property type="term" value="F:alpha-1,2-mannosyltransferase activity"/>
    <property type="evidence" value="ECO:0007669"/>
    <property type="project" value="TreeGrafter"/>
</dbReference>
<dbReference type="EMBL" id="JAAECE010000005">
    <property type="protein sequence ID" value="KAF1800747.1"/>
    <property type="molecule type" value="Genomic_DNA"/>
</dbReference>
<organism evidence="5 6">
    <name type="scientific">Mucor circinelloides f. lusitanicus</name>
    <name type="common">Mucor racemosus var. lusitanicus</name>
    <dbReference type="NCBI Taxonomy" id="29924"/>
    <lineage>
        <taxon>Eukaryota</taxon>
        <taxon>Fungi</taxon>
        <taxon>Fungi incertae sedis</taxon>
        <taxon>Mucoromycota</taxon>
        <taxon>Mucoromycotina</taxon>
        <taxon>Mucoromycetes</taxon>
        <taxon>Mucorales</taxon>
        <taxon>Mucorineae</taxon>
        <taxon>Mucoraceae</taxon>
        <taxon>Mucor</taxon>
    </lineage>
</organism>
<feature type="transmembrane region" description="Helical" evidence="4">
    <location>
        <begin position="35"/>
        <end position="53"/>
    </location>
</feature>
<dbReference type="Proteomes" id="UP000469890">
    <property type="component" value="Unassembled WGS sequence"/>
</dbReference>
<evidence type="ECO:0000313" key="5">
    <source>
        <dbReference type="EMBL" id="KAF1800747.1"/>
    </source>
</evidence>
<evidence type="ECO:0000313" key="6">
    <source>
        <dbReference type="Proteomes" id="UP000469890"/>
    </source>
</evidence>
<evidence type="ECO:0000256" key="3">
    <source>
        <dbReference type="PIRSR" id="PIRSR018153-1"/>
    </source>
</evidence>
<dbReference type="AlphaFoldDB" id="A0A8H4EZT9"/>
<dbReference type="SUPFAM" id="SSF53448">
    <property type="entry name" value="Nucleotide-diphospho-sugar transferases"/>
    <property type="match status" value="1"/>
</dbReference>
<dbReference type="Pfam" id="PF01793">
    <property type="entry name" value="Glyco_transf_15"/>
    <property type="match status" value="1"/>
</dbReference>
<evidence type="ECO:0000256" key="2">
    <source>
        <dbReference type="ARBA" id="ARBA00022679"/>
    </source>
</evidence>
<protein>
    <submittedName>
        <fullName evidence="5">Nucleotide-diphospho-sugar transferase</fullName>
    </submittedName>
</protein>
<evidence type="ECO:0000256" key="1">
    <source>
        <dbReference type="ARBA" id="ARBA00007677"/>
    </source>
</evidence>
<sequence length="423" mass="50143">MRFKCKTFSFSCLYLIFNMIAPRQKNAPGRQVKRLVLPLLAIGFIMWCFHSYFNNTIAPESAEFTYQDMQKLSTLIAKQQQQLQQEQRENAAFVVLARNDDRAGIRNAMRQLEDRFNSKYNYPYVFLNDEPFDDDFIEYTTGLASGETYYGLIDESMWGYPDFIDQERARQGREAMAEEEIPYGDSESYRHMCRFQSGFFFRHPLLDQFDYYWRVEPDVQFSCNVDYDPFKYMRQHDLKYGFTISIREYALTIPTLWDTTKDFIKKHPNYIVPFNSSDSFIDWLSDDHGETYNMCHFWSNFEIGSLNWLRSEEYLAYFNHLDKAGGFFYERWGDAPVHSIAAALFLKRSEVHFFYDIGYYHGPILHCPSEPSWLPKEKCNCDPSDSMDDDRDFSCTAKYLDLVGKQKTDFLITERAPKRARAF</sequence>
<dbReference type="GO" id="GO:0000032">
    <property type="term" value="P:cell wall mannoprotein biosynthetic process"/>
    <property type="evidence" value="ECO:0007669"/>
    <property type="project" value="TreeGrafter"/>
</dbReference>
<keyword evidence="4" id="KW-1133">Transmembrane helix</keyword>
<dbReference type="InterPro" id="IPR002685">
    <property type="entry name" value="Glyco_trans_15"/>
</dbReference>
<dbReference type="FunFam" id="3.90.550.10:FF:000051">
    <property type="entry name" value="Alpha-1,2-mannosyltransferase (Ktr4)"/>
    <property type="match status" value="1"/>
</dbReference>
<dbReference type="Gene3D" id="3.90.550.10">
    <property type="entry name" value="Spore Coat Polysaccharide Biosynthesis Protein SpsA, Chain A"/>
    <property type="match status" value="1"/>
</dbReference>
<comment type="similarity">
    <text evidence="1">Belongs to the glycosyltransferase 15 family.</text>
</comment>
<keyword evidence="2 5" id="KW-0808">Transferase</keyword>
<reference evidence="5 6" key="1">
    <citation type="submission" date="2019-09" db="EMBL/GenBank/DDBJ databases">
        <authorList>
            <consortium name="DOE Joint Genome Institute"/>
            <person name="Mondo S.J."/>
            <person name="Navarro-Mendoza M.I."/>
            <person name="Perez-Arques C."/>
            <person name="Panchal S."/>
            <person name="Nicolas F.E."/>
            <person name="Ganguly P."/>
            <person name="Pangilinan J."/>
            <person name="Grigoriev I."/>
            <person name="Heitman J."/>
            <person name="Sanya K."/>
            <person name="Garre V."/>
        </authorList>
    </citation>
    <scope>NUCLEOTIDE SEQUENCE [LARGE SCALE GENOMIC DNA]</scope>
    <source>
        <strain evidence="5 6">MU402</strain>
    </source>
</reference>
<dbReference type="InterPro" id="IPR029044">
    <property type="entry name" value="Nucleotide-diphossugar_trans"/>
</dbReference>
<dbReference type="PANTHER" id="PTHR31121">
    <property type="entry name" value="ALPHA-1,2 MANNOSYLTRANSFERASE KTR1"/>
    <property type="match status" value="1"/>
</dbReference>